<dbReference type="AlphaFoldDB" id="B7QC63"/>
<keyword evidence="4" id="KW-1185">Reference proteome</keyword>
<proteinExistence type="predicted"/>
<dbReference type="EMBL" id="ABJB011041773">
    <property type="status" value="NOT_ANNOTATED_CDS"/>
    <property type="molecule type" value="Genomic_DNA"/>
</dbReference>
<evidence type="ECO:0000313" key="3">
    <source>
        <dbReference type="EnsemblMetazoa" id="ISCW022858-PA"/>
    </source>
</evidence>
<name>B7QC63_IXOSC</name>
<evidence type="ECO:0000313" key="2">
    <source>
        <dbReference type="EMBL" id="EEC16434.1"/>
    </source>
</evidence>
<dbReference type="HOGENOM" id="CLU_2152036_0_0_1"/>
<dbReference type="EMBL" id="DS905169">
    <property type="protein sequence ID" value="EEC16434.1"/>
    <property type="molecule type" value="Genomic_DNA"/>
</dbReference>
<organism>
    <name type="scientific">Ixodes scapularis</name>
    <name type="common">Black-legged tick</name>
    <name type="synonym">Deer tick</name>
    <dbReference type="NCBI Taxonomy" id="6945"/>
    <lineage>
        <taxon>Eukaryota</taxon>
        <taxon>Metazoa</taxon>
        <taxon>Ecdysozoa</taxon>
        <taxon>Arthropoda</taxon>
        <taxon>Chelicerata</taxon>
        <taxon>Arachnida</taxon>
        <taxon>Acari</taxon>
        <taxon>Parasitiformes</taxon>
        <taxon>Ixodida</taxon>
        <taxon>Ixodoidea</taxon>
        <taxon>Ixodidae</taxon>
        <taxon>Ixodinae</taxon>
        <taxon>Ixodes</taxon>
    </lineage>
</organism>
<feature type="non-terminal residue" evidence="2">
    <location>
        <position position="112"/>
    </location>
</feature>
<evidence type="ECO:0000313" key="4">
    <source>
        <dbReference type="Proteomes" id="UP000001555"/>
    </source>
</evidence>
<feature type="region of interest" description="Disordered" evidence="1">
    <location>
        <begin position="1"/>
        <end position="112"/>
    </location>
</feature>
<dbReference type="Proteomes" id="UP000001555">
    <property type="component" value="Unassembled WGS sequence"/>
</dbReference>
<feature type="non-terminal residue" evidence="2">
    <location>
        <position position="1"/>
    </location>
</feature>
<protein>
    <submittedName>
        <fullName evidence="2 3">Uncharacterized protein</fullName>
    </submittedName>
</protein>
<evidence type="ECO:0000256" key="1">
    <source>
        <dbReference type="SAM" id="MobiDB-lite"/>
    </source>
</evidence>
<dbReference type="PaxDb" id="6945-B7QC63"/>
<dbReference type="VEuPathDB" id="VectorBase:ISCW022858"/>
<sequence length="112" mass="12154">CIEPPLQNSAGASKRGKVPASQPKLGEQTPKQLQTSPKPKFKEPGQAKRAQQPRRASQAARLDARNAPIAAVTRVEKLHQAPPAHLRRRGACMPHAPSADPSRKKGHSVPRR</sequence>
<reference evidence="2 4" key="1">
    <citation type="submission" date="2008-03" db="EMBL/GenBank/DDBJ databases">
        <title>Annotation of Ixodes scapularis.</title>
        <authorList>
            <consortium name="Ixodes scapularis Genome Project Consortium"/>
            <person name="Caler E."/>
            <person name="Hannick L.I."/>
            <person name="Bidwell S."/>
            <person name="Joardar V."/>
            <person name="Thiagarajan M."/>
            <person name="Amedeo P."/>
            <person name="Galinsky K.J."/>
            <person name="Schobel S."/>
            <person name="Inman J."/>
            <person name="Hostetler J."/>
            <person name="Miller J."/>
            <person name="Hammond M."/>
            <person name="Megy K."/>
            <person name="Lawson D."/>
            <person name="Kodira C."/>
            <person name="Sutton G."/>
            <person name="Meyer J."/>
            <person name="Hill C.A."/>
            <person name="Birren B."/>
            <person name="Nene V."/>
            <person name="Collins F."/>
            <person name="Alarcon-Chaidez F."/>
            <person name="Wikel S."/>
            <person name="Strausberg R."/>
        </authorList>
    </citation>
    <scope>NUCLEOTIDE SEQUENCE [LARGE SCALE GENOMIC DNA]</scope>
    <source>
        <strain evidence="4">Wikel</strain>
        <strain evidence="2">Wikel colony</strain>
    </source>
</reference>
<feature type="compositionally biased region" description="Low complexity" evidence="1">
    <location>
        <begin position="47"/>
        <end position="61"/>
    </location>
</feature>
<accession>B7QC63</accession>
<feature type="compositionally biased region" description="Polar residues" evidence="1">
    <location>
        <begin position="1"/>
        <end position="11"/>
    </location>
</feature>
<dbReference type="EnsemblMetazoa" id="ISCW022858-RA">
    <property type="protein sequence ID" value="ISCW022858-PA"/>
    <property type="gene ID" value="ISCW022858"/>
</dbReference>
<dbReference type="InParanoid" id="B7QC63"/>
<reference evidence="3" key="2">
    <citation type="submission" date="2020-05" db="UniProtKB">
        <authorList>
            <consortium name="EnsemblMetazoa"/>
        </authorList>
    </citation>
    <scope>IDENTIFICATION</scope>
    <source>
        <strain evidence="3">wikel</strain>
    </source>
</reference>
<gene>
    <name evidence="2" type="ORF">IscW_ISCW022858</name>
</gene>